<gene>
    <name evidence="3" type="ORF">CEXT_800411</name>
</gene>
<keyword evidence="4" id="KW-1185">Reference proteome</keyword>
<name>A0AAV4RD84_CAEEX</name>
<evidence type="ECO:0000256" key="1">
    <source>
        <dbReference type="SAM" id="MobiDB-lite"/>
    </source>
</evidence>
<evidence type="ECO:0000256" key="2">
    <source>
        <dbReference type="SAM" id="Phobius"/>
    </source>
</evidence>
<reference evidence="3 4" key="1">
    <citation type="submission" date="2021-06" db="EMBL/GenBank/DDBJ databases">
        <title>Caerostris extrusa draft genome.</title>
        <authorList>
            <person name="Kono N."/>
            <person name="Arakawa K."/>
        </authorList>
    </citation>
    <scope>NUCLEOTIDE SEQUENCE [LARGE SCALE GENOMIC DNA]</scope>
</reference>
<keyword evidence="2" id="KW-1133">Transmembrane helix</keyword>
<evidence type="ECO:0000313" key="3">
    <source>
        <dbReference type="EMBL" id="GIY19665.1"/>
    </source>
</evidence>
<dbReference type="AlphaFoldDB" id="A0AAV4RD84"/>
<accession>A0AAV4RD84</accession>
<organism evidence="3 4">
    <name type="scientific">Caerostris extrusa</name>
    <name type="common">Bark spider</name>
    <name type="synonym">Caerostris bankana</name>
    <dbReference type="NCBI Taxonomy" id="172846"/>
    <lineage>
        <taxon>Eukaryota</taxon>
        <taxon>Metazoa</taxon>
        <taxon>Ecdysozoa</taxon>
        <taxon>Arthropoda</taxon>
        <taxon>Chelicerata</taxon>
        <taxon>Arachnida</taxon>
        <taxon>Araneae</taxon>
        <taxon>Araneomorphae</taxon>
        <taxon>Entelegynae</taxon>
        <taxon>Araneoidea</taxon>
        <taxon>Araneidae</taxon>
        <taxon>Caerostris</taxon>
    </lineage>
</organism>
<feature type="transmembrane region" description="Helical" evidence="2">
    <location>
        <begin position="78"/>
        <end position="100"/>
    </location>
</feature>
<feature type="region of interest" description="Disordered" evidence="1">
    <location>
        <begin position="1"/>
        <end position="50"/>
    </location>
</feature>
<dbReference type="EMBL" id="BPLR01007781">
    <property type="protein sequence ID" value="GIY19665.1"/>
    <property type="molecule type" value="Genomic_DNA"/>
</dbReference>
<sequence length="149" mass="17218">MWEPTFTRMKPLKSTTSTPSKIPPPHYKKKRGKNLQSQESDDKSETSESPLPLQVCFSRWRERGGGRGDSNLHLEKSYLWEGCMGFFIRFFFMSFIFMGYCPTKGLPSKRTLRFSKRCILCNWHQLPISIQECVGGICVKVCQQGNVKL</sequence>
<dbReference type="Proteomes" id="UP001054945">
    <property type="component" value="Unassembled WGS sequence"/>
</dbReference>
<proteinExistence type="predicted"/>
<protein>
    <submittedName>
        <fullName evidence="3">Uncharacterized protein</fullName>
    </submittedName>
</protein>
<evidence type="ECO:0000313" key="4">
    <source>
        <dbReference type="Proteomes" id="UP001054945"/>
    </source>
</evidence>
<keyword evidence="2" id="KW-0472">Membrane</keyword>
<comment type="caution">
    <text evidence="3">The sequence shown here is derived from an EMBL/GenBank/DDBJ whole genome shotgun (WGS) entry which is preliminary data.</text>
</comment>
<keyword evidence="2" id="KW-0812">Transmembrane</keyword>